<dbReference type="CDD" id="cd06433">
    <property type="entry name" value="GT_2_WfgS_like"/>
    <property type="match status" value="1"/>
</dbReference>
<protein>
    <submittedName>
        <fullName evidence="2">Glycosyl transferase family 2</fullName>
    </submittedName>
</protein>
<dbReference type="RefSeq" id="WP_090338400.1">
    <property type="nucleotide sequence ID" value="NZ_FNXY01000007.1"/>
</dbReference>
<dbReference type="Gene3D" id="3.90.550.10">
    <property type="entry name" value="Spore Coat Polysaccharide Biosynthesis Protein SpsA, Chain A"/>
    <property type="match status" value="1"/>
</dbReference>
<keyword evidence="2" id="KW-0808">Transferase</keyword>
<dbReference type="PANTHER" id="PTHR43685:SF11">
    <property type="entry name" value="GLYCOSYLTRANSFERASE TAGX-RELATED"/>
    <property type="match status" value="1"/>
</dbReference>
<name>A0A1H6YB97_9BACT</name>
<evidence type="ECO:0000313" key="3">
    <source>
        <dbReference type="Proteomes" id="UP000199532"/>
    </source>
</evidence>
<proteinExistence type="predicted"/>
<dbReference type="OrthoDB" id="9788101at2"/>
<evidence type="ECO:0000313" key="2">
    <source>
        <dbReference type="EMBL" id="SEJ38558.1"/>
    </source>
</evidence>
<dbReference type="Proteomes" id="UP000199532">
    <property type="component" value="Unassembled WGS sequence"/>
</dbReference>
<dbReference type="InterPro" id="IPR029044">
    <property type="entry name" value="Nucleotide-diphossugar_trans"/>
</dbReference>
<accession>A0A1H6YB97</accession>
<dbReference type="STRING" id="408657.SAMN04487995_4390"/>
<dbReference type="InterPro" id="IPR001173">
    <property type="entry name" value="Glyco_trans_2-like"/>
</dbReference>
<gene>
    <name evidence="2" type="ORF">SAMN04487995_4390</name>
</gene>
<organism evidence="2 3">
    <name type="scientific">Dyadobacter koreensis</name>
    <dbReference type="NCBI Taxonomy" id="408657"/>
    <lineage>
        <taxon>Bacteria</taxon>
        <taxon>Pseudomonadati</taxon>
        <taxon>Bacteroidota</taxon>
        <taxon>Cytophagia</taxon>
        <taxon>Cytophagales</taxon>
        <taxon>Spirosomataceae</taxon>
        <taxon>Dyadobacter</taxon>
    </lineage>
</organism>
<dbReference type="AlphaFoldDB" id="A0A1H6YB97"/>
<dbReference type="SUPFAM" id="SSF53448">
    <property type="entry name" value="Nucleotide-diphospho-sugar transferases"/>
    <property type="match status" value="1"/>
</dbReference>
<reference evidence="2 3" key="1">
    <citation type="submission" date="2016-10" db="EMBL/GenBank/DDBJ databases">
        <authorList>
            <person name="de Groot N.N."/>
        </authorList>
    </citation>
    <scope>NUCLEOTIDE SEQUENCE [LARGE SCALE GENOMIC DNA]</scope>
    <source>
        <strain evidence="2 3">DSM 19938</strain>
    </source>
</reference>
<evidence type="ECO:0000259" key="1">
    <source>
        <dbReference type="Pfam" id="PF00535"/>
    </source>
</evidence>
<dbReference type="Pfam" id="PF00535">
    <property type="entry name" value="Glycos_transf_2"/>
    <property type="match status" value="1"/>
</dbReference>
<keyword evidence="3" id="KW-1185">Reference proteome</keyword>
<dbReference type="PANTHER" id="PTHR43685">
    <property type="entry name" value="GLYCOSYLTRANSFERASE"/>
    <property type="match status" value="1"/>
</dbReference>
<dbReference type="EMBL" id="FNXY01000007">
    <property type="protein sequence ID" value="SEJ38558.1"/>
    <property type="molecule type" value="Genomic_DNA"/>
</dbReference>
<sequence>MASDQLISIVIVTRNAEHFLQRCLDSIFSQEYPSIEIIIMDGASTDATLSIIEKNSDRIAFWKSEKDDGIYDAMNKALDVVQGKWIYFLGADDMLTSDFSLFAKNLKDPNFIYYGSVQKAGVKYLGKLAPYHQAKTGINHQAIIYPVEIFSIYRYDTTYLISADHVFNMRFNKHEKFRFKFVDFDIAIFNDTGISSVQKDPVFEQRKGRLILKYFGMKIFLRFQFKVLKAKLLSV</sequence>
<feature type="domain" description="Glycosyltransferase 2-like" evidence="1">
    <location>
        <begin position="8"/>
        <end position="124"/>
    </location>
</feature>
<dbReference type="GO" id="GO:0016740">
    <property type="term" value="F:transferase activity"/>
    <property type="evidence" value="ECO:0007669"/>
    <property type="project" value="UniProtKB-KW"/>
</dbReference>
<dbReference type="InterPro" id="IPR050834">
    <property type="entry name" value="Glycosyltransf_2"/>
</dbReference>